<protein>
    <submittedName>
        <fullName evidence="1">Uncharacterized protein</fullName>
    </submittedName>
</protein>
<dbReference type="AlphaFoldDB" id="E6UIT4"/>
<evidence type="ECO:0000313" key="2">
    <source>
        <dbReference type="Proteomes" id="UP000006919"/>
    </source>
</evidence>
<name>E6UIT4_RUMA7</name>
<gene>
    <name evidence="1" type="ordered locus">Rumal_0859</name>
</gene>
<accession>E6UIT4</accession>
<dbReference type="OrthoDB" id="9901645at2"/>
<dbReference type="EMBL" id="CP002403">
    <property type="protein sequence ID" value="ADU21386.1"/>
    <property type="molecule type" value="Genomic_DNA"/>
</dbReference>
<organism evidence="1 2">
    <name type="scientific">Ruminococcus albus (strain ATCC 27210 / DSM 20455 / JCM 14654 / NCDO 2250 / 7)</name>
    <dbReference type="NCBI Taxonomy" id="697329"/>
    <lineage>
        <taxon>Bacteria</taxon>
        <taxon>Bacillati</taxon>
        <taxon>Bacillota</taxon>
        <taxon>Clostridia</taxon>
        <taxon>Eubacteriales</taxon>
        <taxon>Oscillospiraceae</taxon>
        <taxon>Ruminococcus</taxon>
    </lineage>
</organism>
<proteinExistence type="predicted"/>
<evidence type="ECO:0000313" key="1">
    <source>
        <dbReference type="EMBL" id="ADU21386.1"/>
    </source>
</evidence>
<dbReference type="RefSeq" id="WP_013497564.1">
    <property type="nucleotide sequence ID" value="NC_014833.1"/>
</dbReference>
<dbReference type="HOGENOM" id="CLU_459177_0_0_9"/>
<dbReference type="KEGG" id="ral:Rumal_0859"/>
<sequence>MKKHILILTAFSLLLTGCGKINTGNADRSGRQDSESLITDSKKTSERNDISVVENVQARTSSKNLFGDDLCCRIPDAKELYAFVTGVMDDSEKFDAAANDKILSVGFKTAEGEYLLSYSADDVFAWAERSTSEATYFKPDDDTAVQLRDMMIAYSALGYIFEDAEYTVGTEHIKTSYITDIAGSLPDPYCETRYYYLDDRRTTAFIIQTDGDALFYLQTTSRRTDAVIDDSPYYQDEEFYEYFTDGKGKDFYRPEGYDVFYPAEEFNGDVSPIPFPKSIIESDEYMYSFNIGSDSDDLTVEVWEGDDTTDYLLICNGELRAAWNFREGAGMTFMKAYRTEQVASGEITEIIEHAEQHMAGDEGTKQEKKPKDNMEWLKYDTEKYGLFDLNEGVKIGQDVEPTGIVEEWRNYISSADKPFTLEFRWAGSGRNEHQISTTDGNDYYYRNDMEIHDGEDDLGGEEWMVDNRYFQSVYKTKEYPVREVTEYPLSDYGDSQPKLVTDLLFQNEKYNEDYTGKCERAYEVTIADEKYICEEWSLYLGRLWKVYIKDGNIVAWEGDFYDEPIVNTVIRLEKAADSKLIQVPKDAKLHGLDD</sequence>
<dbReference type="PROSITE" id="PS51257">
    <property type="entry name" value="PROKAR_LIPOPROTEIN"/>
    <property type="match status" value="1"/>
</dbReference>
<reference evidence="1 2" key="1">
    <citation type="journal article" date="2011" name="J. Bacteriol.">
        <title>Complete genome of the cellulolytic ruminal bacterium Ruminococcus albus 7.</title>
        <authorList>
            <person name="Suen G."/>
            <person name="Stevenson D.M."/>
            <person name="Bruce D.C."/>
            <person name="Chertkov O."/>
            <person name="Copeland A."/>
            <person name="Cheng J.F."/>
            <person name="Detter C."/>
            <person name="Detter J.C."/>
            <person name="Goodwin L.A."/>
            <person name="Han C.S."/>
            <person name="Hauser L.J."/>
            <person name="Ivanova N.N."/>
            <person name="Kyrpides N.C."/>
            <person name="Land M.L."/>
            <person name="Lapidus A."/>
            <person name="Lucas S."/>
            <person name="Ovchinnikova G."/>
            <person name="Pitluck S."/>
            <person name="Tapia R."/>
            <person name="Woyke T."/>
            <person name="Boyum J."/>
            <person name="Mead D."/>
            <person name="Weimer P.J."/>
        </authorList>
    </citation>
    <scope>NUCLEOTIDE SEQUENCE [LARGE SCALE GENOMIC DNA]</scope>
    <source>
        <strain evidence="2">ATCC 27210 / DSM 20455 / JCM 14654 / NCDO 2250 / 7</strain>
    </source>
</reference>
<dbReference type="Proteomes" id="UP000006919">
    <property type="component" value="Chromosome"/>
</dbReference>